<reference evidence="1 2" key="1">
    <citation type="journal article" date="2018" name="G3 (Bethesda)">
        <title>Phylogenetic and Phylogenomic Definition of Rhizopus Species.</title>
        <authorList>
            <person name="Gryganskyi A.P."/>
            <person name="Golan J."/>
            <person name="Dolatabadi S."/>
            <person name="Mondo S."/>
            <person name="Robb S."/>
            <person name="Idnurm A."/>
            <person name="Muszewska A."/>
            <person name="Steczkiewicz K."/>
            <person name="Masonjones S."/>
            <person name="Liao H.L."/>
            <person name="Gajdeczka M.T."/>
            <person name="Anike F."/>
            <person name="Vuek A."/>
            <person name="Anishchenko I.M."/>
            <person name="Voigt K."/>
            <person name="de Hoog G.S."/>
            <person name="Smith M.E."/>
            <person name="Heitman J."/>
            <person name="Vilgalys R."/>
            <person name="Stajich J.E."/>
        </authorList>
    </citation>
    <scope>NUCLEOTIDE SEQUENCE [LARGE SCALE GENOMIC DNA]</scope>
    <source>
        <strain evidence="1 2">LSU 92-RS-03</strain>
    </source>
</reference>
<protein>
    <submittedName>
        <fullName evidence="1">Uncharacterized protein</fullName>
    </submittedName>
</protein>
<proteinExistence type="predicted"/>
<dbReference type="EMBL" id="PJQM01001343">
    <property type="protein sequence ID" value="RCI02566.1"/>
    <property type="molecule type" value="Genomic_DNA"/>
</dbReference>
<comment type="caution">
    <text evidence="1">The sequence shown here is derived from an EMBL/GenBank/DDBJ whole genome shotgun (WGS) entry which is preliminary data.</text>
</comment>
<evidence type="ECO:0000313" key="2">
    <source>
        <dbReference type="Proteomes" id="UP000253551"/>
    </source>
</evidence>
<name>A0A367KK41_RHIST</name>
<organism evidence="1 2">
    <name type="scientific">Rhizopus stolonifer</name>
    <name type="common">Rhizopus nigricans</name>
    <dbReference type="NCBI Taxonomy" id="4846"/>
    <lineage>
        <taxon>Eukaryota</taxon>
        <taxon>Fungi</taxon>
        <taxon>Fungi incertae sedis</taxon>
        <taxon>Mucoromycota</taxon>
        <taxon>Mucoromycotina</taxon>
        <taxon>Mucoromycetes</taxon>
        <taxon>Mucorales</taxon>
        <taxon>Mucorineae</taxon>
        <taxon>Rhizopodaceae</taxon>
        <taxon>Rhizopus</taxon>
    </lineage>
</organism>
<accession>A0A367KK41</accession>
<dbReference type="OrthoDB" id="2236902at2759"/>
<evidence type="ECO:0000313" key="1">
    <source>
        <dbReference type="EMBL" id="RCI02566.1"/>
    </source>
</evidence>
<keyword evidence="2" id="KW-1185">Reference proteome</keyword>
<dbReference type="AlphaFoldDB" id="A0A367KK41"/>
<gene>
    <name evidence="1" type="ORF">CU098_011372</name>
</gene>
<dbReference type="Proteomes" id="UP000253551">
    <property type="component" value="Unassembled WGS sequence"/>
</dbReference>
<sequence>MTSCFVTPSTQKYARDLPPMVTEVQNKARFYTTDSIAKQADVNPRDPMIALCYFFMLQERNILALEKYDDSTIQAIYRKALGILSDEKDKTISLILQAQSFCDAVANQFTKILKCSQDQSDNMRKTGFDLRTNLNANTYQ</sequence>